<proteinExistence type="predicted"/>
<accession>A0A4C2ACP2</accession>
<reference evidence="2 3" key="1">
    <citation type="journal article" date="2019" name="Commun. Biol.">
        <title>The bagworm genome reveals a unique fibroin gene that provides high tensile strength.</title>
        <authorList>
            <person name="Kono N."/>
            <person name="Nakamura H."/>
            <person name="Ohtoshi R."/>
            <person name="Tomita M."/>
            <person name="Numata K."/>
            <person name="Arakawa K."/>
        </authorList>
    </citation>
    <scope>NUCLEOTIDE SEQUENCE [LARGE SCALE GENOMIC DNA]</scope>
</reference>
<evidence type="ECO:0000313" key="3">
    <source>
        <dbReference type="Proteomes" id="UP000299102"/>
    </source>
</evidence>
<comment type="caution">
    <text evidence="2">The sequence shown here is derived from an EMBL/GenBank/DDBJ whole genome shotgun (WGS) entry which is preliminary data.</text>
</comment>
<feature type="compositionally biased region" description="Basic and acidic residues" evidence="1">
    <location>
        <begin position="37"/>
        <end position="61"/>
    </location>
</feature>
<protein>
    <submittedName>
        <fullName evidence="2">Uncharacterized protein</fullName>
    </submittedName>
</protein>
<gene>
    <name evidence="2" type="ORF">EVAR_90878_1</name>
</gene>
<keyword evidence="3" id="KW-1185">Reference proteome</keyword>
<evidence type="ECO:0000313" key="2">
    <source>
        <dbReference type="EMBL" id="GBP96765.1"/>
    </source>
</evidence>
<dbReference type="Proteomes" id="UP000299102">
    <property type="component" value="Unassembled WGS sequence"/>
</dbReference>
<dbReference type="AlphaFoldDB" id="A0A4C2ACP2"/>
<feature type="region of interest" description="Disordered" evidence="1">
    <location>
        <begin position="37"/>
        <end position="81"/>
    </location>
</feature>
<name>A0A4C2ACP2_EUMVA</name>
<dbReference type="OrthoDB" id="416454at2759"/>
<organism evidence="2 3">
    <name type="scientific">Eumeta variegata</name>
    <name type="common">Bagworm moth</name>
    <name type="synonym">Eumeta japonica</name>
    <dbReference type="NCBI Taxonomy" id="151549"/>
    <lineage>
        <taxon>Eukaryota</taxon>
        <taxon>Metazoa</taxon>
        <taxon>Ecdysozoa</taxon>
        <taxon>Arthropoda</taxon>
        <taxon>Hexapoda</taxon>
        <taxon>Insecta</taxon>
        <taxon>Pterygota</taxon>
        <taxon>Neoptera</taxon>
        <taxon>Endopterygota</taxon>
        <taxon>Lepidoptera</taxon>
        <taxon>Glossata</taxon>
        <taxon>Ditrysia</taxon>
        <taxon>Tineoidea</taxon>
        <taxon>Psychidae</taxon>
        <taxon>Oiketicinae</taxon>
        <taxon>Eumeta</taxon>
    </lineage>
</organism>
<dbReference type="EMBL" id="BGZK01002832">
    <property type="protein sequence ID" value="GBP96765.1"/>
    <property type="molecule type" value="Genomic_DNA"/>
</dbReference>
<sequence>MASEFCEVQNLITDLSPKKAPNIDGISSKILIKLPREAKSPRSEENTQQYREKINRLEFPRLRQRTQQNQQRYINSGDNYE</sequence>
<evidence type="ECO:0000256" key="1">
    <source>
        <dbReference type="SAM" id="MobiDB-lite"/>
    </source>
</evidence>